<dbReference type="AlphaFoldDB" id="A0A914IGJ5"/>
<keyword evidence="2" id="KW-1185">Reference proteome</keyword>
<evidence type="ECO:0000256" key="1">
    <source>
        <dbReference type="SAM" id="Coils"/>
    </source>
</evidence>
<reference evidence="3" key="1">
    <citation type="submission" date="2022-11" db="UniProtKB">
        <authorList>
            <consortium name="WormBaseParasite"/>
        </authorList>
    </citation>
    <scope>IDENTIFICATION</scope>
</reference>
<sequence length="234" mass="27195">MVFSEIKIAFKTQLFKGYQLVFILAGNSEKRFLPPKCTGGGMKFFKVHFLVTKIEYHDALTEMLKDSNEKLSDALEKLMKEMKKQREMHSANFEPDHVSLLATEQCGEELRNSKIREGLSDHKKLKEEMMEQREMDQKETNDKIDSLKKDHRRKTVGNAIVFPHLEQQKQSNANKFVELEVQKQLNANKFTELEVQKQLNANKFVELEVQKQLNANKFAELAGHQKQQQQNIGA</sequence>
<name>A0A914IGJ5_GLORO</name>
<dbReference type="WBParaSite" id="Gr19_v10_g9677.t1">
    <property type="protein sequence ID" value="Gr19_v10_g9677.t1"/>
    <property type="gene ID" value="Gr19_v10_g9677"/>
</dbReference>
<accession>A0A914IGJ5</accession>
<proteinExistence type="predicted"/>
<dbReference type="Proteomes" id="UP000887572">
    <property type="component" value="Unplaced"/>
</dbReference>
<organism evidence="2 3">
    <name type="scientific">Globodera rostochiensis</name>
    <name type="common">Golden nematode worm</name>
    <name type="synonym">Heterodera rostochiensis</name>
    <dbReference type="NCBI Taxonomy" id="31243"/>
    <lineage>
        <taxon>Eukaryota</taxon>
        <taxon>Metazoa</taxon>
        <taxon>Ecdysozoa</taxon>
        <taxon>Nematoda</taxon>
        <taxon>Chromadorea</taxon>
        <taxon>Rhabditida</taxon>
        <taxon>Tylenchina</taxon>
        <taxon>Tylenchomorpha</taxon>
        <taxon>Tylenchoidea</taxon>
        <taxon>Heteroderidae</taxon>
        <taxon>Heteroderinae</taxon>
        <taxon>Globodera</taxon>
    </lineage>
</organism>
<evidence type="ECO:0000313" key="2">
    <source>
        <dbReference type="Proteomes" id="UP000887572"/>
    </source>
</evidence>
<evidence type="ECO:0000313" key="3">
    <source>
        <dbReference type="WBParaSite" id="Gr19_v10_g9677.t1"/>
    </source>
</evidence>
<protein>
    <submittedName>
        <fullName evidence="3">Uncharacterized protein</fullName>
    </submittedName>
</protein>
<keyword evidence="1" id="KW-0175">Coiled coil</keyword>
<feature type="coiled-coil region" evidence="1">
    <location>
        <begin position="57"/>
        <end position="92"/>
    </location>
</feature>